<organism evidence="4 5">
    <name type="scientific">Candidatus Merdibacter merdavium</name>
    <dbReference type="NCBI Taxonomy" id="2838692"/>
    <lineage>
        <taxon>Bacteria</taxon>
        <taxon>Bacillati</taxon>
        <taxon>Bacillota</taxon>
        <taxon>Erysipelotrichia</taxon>
        <taxon>Erysipelotrichales</taxon>
        <taxon>Erysipelotrichaceae</taxon>
        <taxon>Merdibacter</taxon>
    </lineage>
</organism>
<dbReference type="Proteomes" id="UP000823896">
    <property type="component" value="Unassembled WGS sequence"/>
</dbReference>
<dbReference type="EMBL" id="DWWM01000001">
    <property type="protein sequence ID" value="HJC35565.1"/>
    <property type="molecule type" value="Genomic_DNA"/>
</dbReference>
<dbReference type="GO" id="GO:0003849">
    <property type="term" value="F:3-deoxy-7-phosphoheptulonate synthase activity"/>
    <property type="evidence" value="ECO:0007669"/>
    <property type="project" value="UniProtKB-EC"/>
</dbReference>
<dbReference type="NCBIfam" id="NF009239">
    <property type="entry name" value="PRK12595.1"/>
    <property type="match status" value="1"/>
</dbReference>
<dbReference type="SUPFAM" id="SSF51569">
    <property type="entry name" value="Aldolase"/>
    <property type="match status" value="1"/>
</dbReference>
<dbReference type="AlphaFoldDB" id="A0A9D2SVP1"/>
<accession>A0A9D2SVP1</accession>
<dbReference type="InterPro" id="IPR006218">
    <property type="entry name" value="DAHP1/KDSA"/>
</dbReference>
<evidence type="ECO:0000259" key="3">
    <source>
        <dbReference type="Pfam" id="PF18152"/>
    </source>
</evidence>
<feature type="domain" description="DAHP synthase ferredoxin-like" evidence="3">
    <location>
        <begin position="1"/>
        <end position="66"/>
    </location>
</feature>
<reference evidence="4" key="2">
    <citation type="submission" date="2021-04" db="EMBL/GenBank/DDBJ databases">
        <authorList>
            <person name="Gilroy R."/>
        </authorList>
    </citation>
    <scope>NUCLEOTIDE SEQUENCE</scope>
    <source>
        <strain evidence="4">CHK187-11901</strain>
    </source>
</reference>
<evidence type="ECO:0000313" key="5">
    <source>
        <dbReference type="Proteomes" id="UP000823896"/>
    </source>
</evidence>
<name>A0A9D2SVP1_9FIRM</name>
<keyword evidence="1 4" id="KW-0808">Transferase</keyword>
<dbReference type="NCBIfam" id="NF006421">
    <property type="entry name" value="PRK08673.1"/>
    <property type="match status" value="1"/>
</dbReference>
<dbReference type="NCBIfam" id="TIGR01361">
    <property type="entry name" value="DAHP_synth_Bsub"/>
    <property type="match status" value="1"/>
</dbReference>
<sequence>MIITIKKNANQKEVDALIASLEAKGVKAVEIKGSEFNVFGLTGDTSIIDEKAVKAHRCVENVVRVAAKYKLANRMFHPEDTVIDVNGIRIGGQEDVVVIGGPCAVENHEMIVRLAQEVKDAGAKMLRGGAYKPRTSPYSFQGMRTEGILAMVDARAQTGLPIVTELMGEAQIEEFERYVDIIQIGARNMQNFELLKEVGKRTTKPILLKRGFCNTIDEWIMSAEYIMANGNPNVIFCERGIRTFETETRNTLDLSVIPIIKEKTHLPIIIDPSHATGDWKLVEAASLAAIAAGADGLIIEVHDNPECALSDGAQCLKPKKFKQLIDKARQIANVIGRDI</sequence>
<dbReference type="GO" id="GO:0009073">
    <property type="term" value="P:aromatic amino acid family biosynthetic process"/>
    <property type="evidence" value="ECO:0007669"/>
    <property type="project" value="InterPro"/>
</dbReference>
<dbReference type="InterPro" id="IPR013785">
    <property type="entry name" value="Aldolase_TIM"/>
</dbReference>
<gene>
    <name evidence="4" type="primary">aroF</name>
    <name evidence="4" type="ORF">H9702_00335</name>
</gene>
<protein>
    <submittedName>
        <fullName evidence="4">3-deoxy-7-phosphoheptulonate synthase</fullName>
        <ecNumber evidence="4">2.5.1.54</ecNumber>
    </submittedName>
</protein>
<dbReference type="Gene3D" id="3.20.20.70">
    <property type="entry name" value="Aldolase class I"/>
    <property type="match status" value="1"/>
</dbReference>
<evidence type="ECO:0000313" key="4">
    <source>
        <dbReference type="EMBL" id="HJC35565.1"/>
    </source>
</evidence>
<dbReference type="EC" id="2.5.1.54" evidence="4"/>
<evidence type="ECO:0000259" key="2">
    <source>
        <dbReference type="Pfam" id="PF00793"/>
    </source>
</evidence>
<evidence type="ECO:0000256" key="1">
    <source>
        <dbReference type="ARBA" id="ARBA00022679"/>
    </source>
</evidence>
<dbReference type="PANTHER" id="PTHR43018">
    <property type="entry name" value="PHOSPHO-2-DEHYDRO-3-DEOXYHEPTONATE ALDOLASE"/>
    <property type="match status" value="1"/>
</dbReference>
<comment type="caution">
    <text evidence="4">The sequence shown here is derived from an EMBL/GenBank/DDBJ whole genome shotgun (WGS) entry which is preliminary data.</text>
</comment>
<dbReference type="Pfam" id="PF00793">
    <property type="entry name" value="DAHP_synth_1"/>
    <property type="match status" value="1"/>
</dbReference>
<proteinExistence type="predicted"/>
<feature type="domain" description="DAHP synthetase I/KDSA" evidence="2">
    <location>
        <begin position="82"/>
        <end position="327"/>
    </location>
</feature>
<dbReference type="GO" id="GO:0016832">
    <property type="term" value="F:aldehyde-lyase activity"/>
    <property type="evidence" value="ECO:0007669"/>
    <property type="project" value="InterPro"/>
</dbReference>
<dbReference type="PANTHER" id="PTHR43018:SF1">
    <property type="entry name" value="PROTEIN AROA(G)"/>
    <property type="match status" value="1"/>
</dbReference>
<dbReference type="InterPro" id="IPR006268">
    <property type="entry name" value="DAHP_syn_2"/>
</dbReference>
<dbReference type="Gene3D" id="3.30.70.1140">
    <property type="entry name" value="Phospho-2-dehydro-3-deoxyheptonate aldolase, domain 1"/>
    <property type="match status" value="1"/>
</dbReference>
<dbReference type="Pfam" id="PF18152">
    <property type="entry name" value="DAHP_snth_FXD"/>
    <property type="match status" value="1"/>
</dbReference>
<dbReference type="InterPro" id="IPR052899">
    <property type="entry name" value="Class-I_DAHP_synthase"/>
</dbReference>
<dbReference type="InterPro" id="IPR041071">
    <property type="entry name" value="DAHP_snth_FXD"/>
</dbReference>
<reference evidence="4" key="1">
    <citation type="journal article" date="2021" name="PeerJ">
        <title>Extensive microbial diversity within the chicken gut microbiome revealed by metagenomics and culture.</title>
        <authorList>
            <person name="Gilroy R."/>
            <person name="Ravi A."/>
            <person name="Getino M."/>
            <person name="Pursley I."/>
            <person name="Horton D.L."/>
            <person name="Alikhan N.F."/>
            <person name="Baker D."/>
            <person name="Gharbi K."/>
            <person name="Hall N."/>
            <person name="Watson M."/>
            <person name="Adriaenssens E.M."/>
            <person name="Foster-Nyarko E."/>
            <person name="Jarju S."/>
            <person name="Secka A."/>
            <person name="Antonio M."/>
            <person name="Oren A."/>
            <person name="Chaudhuri R.R."/>
            <person name="La Ragione R."/>
            <person name="Hildebrand F."/>
            <person name="Pallen M.J."/>
        </authorList>
    </citation>
    <scope>NUCLEOTIDE SEQUENCE</scope>
    <source>
        <strain evidence="4">CHK187-11901</strain>
    </source>
</reference>